<keyword evidence="4" id="KW-0444">Lipid biosynthesis</keyword>
<evidence type="ECO:0000256" key="9">
    <source>
        <dbReference type="ARBA" id="ARBA00023136"/>
    </source>
</evidence>
<keyword evidence="12" id="KW-0012">Acyltransferase</keyword>
<feature type="domain" description="Phospholipid/glycerol acyltransferase" evidence="14">
    <location>
        <begin position="117"/>
        <end position="228"/>
    </location>
</feature>
<gene>
    <name evidence="15" type="primary">GPAT4</name>
    <name evidence="15" type="ORF">HERIO_1939</name>
</gene>
<evidence type="ECO:0000256" key="12">
    <source>
        <dbReference type="ARBA" id="ARBA00023315"/>
    </source>
</evidence>
<evidence type="ECO:0000256" key="13">
    <source>
        <dbReference type="SAM" id="Phobius"/>
    </source>
</evidence>
<keyword evidence="8" id="KW-0443">Lipid metabolism</keyword>
<keyword evidence="16" id="KW-1185">Reference proteome</keyword>
<dbReference type="VEuPathDB" id="MicrosporidiaDB:HERIO_1939"/>
<comment type="caution">
    <text evidence="15">The sequence shown here is derived from an EMBL/GenBank/DDBJ whole genome shotgun (WGS) entry which is preliminary data.</text>
</comment>
<dbReference type="Proteomes" id="UP000192356">
    <property type="component" value="Unassembled WGS sequence"/>
</dbReference>
<organism evidence="15 16">
    <name type="scientific">Hepatospora eriocheir</name>
    <dbReference type="NCBI Taxonomy" id="1081669"/>
    <lineage>
        <taxon>Eukaryota</taxon>
        <taxon>Fungi</taxon>
        <taxon>Fungi incertae sedis</taxon>
        <taxon>Microsporidia</taxon>
        <taxon>Hepatosporidae</taxon>
        <taxon>Hepatospora</taxon>
    </lineage>
</organism>
<dbReference type="AlphaFoldDB" id="A0A1X0Q8M4"/>
<evidence type="ECO:0000256" key="10">
    <source>
        <dbReference type="ARBA" id="ARBA00023209"/>
    </source>
</evidence>
<name>A0A1X0Q8M4_9MICR</name>
<dbReference type="SMART" id="SM00563">
    <property type="entry name" value="PlsC"/>
    <property type="match status" value="1"/>
</dbReference>
<sequence length="419" mass="49376">MKKRTLLHDAAEMVGQASHAFIADDFSDSFKHNLPSCEMTFLRIIGMFIRYVILFPLKITLLLVIGLKIYFFFWFSTYFKCKGCIRFFYFLFMKLIVFVLNIRIKHHGVKQHYDFNHIYVANHTSLIDFIVVSSYKFDHSCITEYHGGLFGWFIDKIVSKNGSIYFKRSDKLERQSVLKKITELVQKRESPLIIFSEGTCVNNTCSLMFQRGAFDVNAAIVPVGLKYKVTKQINPYWNRRKLGLVLYLFYLITRSSIDVEVHWMPPIKPGIKETPVSISHRVKKIISDKLGLINKPWNGYFKSLTMKNDFDLLSHAYKNVYKYIREGRLEDINKQDLKNGMSYLQLYKPNDFYYSKIIYFNQLRLSEFINEWCKEYLRLKTLPAKERDIIITNNISGIHTSPHLRNMKFKGSNSNFSIE</sequence>
<protein>
    <submittedName>
        <fullName evidence="15">GPAT4</fullName>
    </submittedName>
</protein>
<dbReference type="CDD" id="cd07991">
    <property type="entry name" value="LPLAT_LPCAT1-like"/>
    <property type="match status" value="1"/>
</dbReference>
<dbReference type="PANTHER" id="PTHR23063:SF52">
    <property type="entry name" value="LYSOPHOSPHATIDYLCHOLINE ACYLTRANSFERASE"/>
    <property type="match status" value="1"/>
</dbReference>
<dbReference type="PANTHER" id="PTHR23063">
    <property type="entry name" value="PHOSPHOLIPID ACYLTRANSFERASE"/>
    <property type="match status" value="1"/>
</dbReference>
<keyword evidence="7 13" id="KW-1133">Transmembrane helix</keyword>
<reference evidence="15 16" key="1">
    <citation type="journal article" date="2017" name="Environ. Microbiol.">
        <title>Decay of the glycolytic pathway and adaptation to intranuclear parasitism within Enterocytozoonidae microsporidia.</title>
        <authorList>
            <person name="Wiredu Boakye D."/>
            <person name="Jaroenlak P."/>
            <person name="Prachumwat A."/>
            <person name="Williams T.A."/>
            <person name="Bateman K.S."/>
            <person name="Itsathitphaisarn O."/>
            <person name="Sritunyalucksana K."/>
            <person name="Paszkiewicz K.H."/>
            <person name="Moore K.A."/>
            <person name="Stentiford G.D."/>
            <person name="Williams B.A."/>
        </authorList>
    </citation>
    <scope>NUCLEOTIDE SEQUENCE [LARGE SCALE GENOMIC DNA]</scope>
    <source>
        <strain evidence="15 16">GB1</strain>
    </source>
</reference>
<dbReference type="GO" id="GO:0016020">
    <property type="term" value="C:membrane"/>
    <property type="evidence" value="ECO:0007669"/>
    <property type="project" value="UniProtKB-SubCell"/>
</dbReference>
<dbReference type="EMBL" id="LVKB01000127">
    <property type="protein sequence ID" value="ORD96108.1"/>
    <property type="molecule type" value="Genomic_DNA"/>
</dbReference>
<evidence type="ECO:0000256" key="6">
    <source>
        <dbReference type="ARBA" id="ARBA00022692"/>
    </source>
</evidence>
<dbReference type="SUPFAM" id="SSF69593">
    <property type="entry name" value="Glycerol-3-phosphate (1)-acyltransferase"/>
    <property type="match status" value="1"/>
</dbReference>
<evidence type="ECO:0000256" key="3">
    <source>
        <dbReference type="ARBA" id="ARBA00008655"/>
    </source>
</evidence>
<keyword evidence="11" id="KW-1208">Phospholipid metabolism</keyword>
<evidence type="ECO:0000256" key="4">
    <source>
        <dbReference type="ARBA" id="ARBA00022516"/>
    </source>
</evidence>
<evidence type="ECO:0000256" key="7">
    <source>
        <dbReference type="ARBA" id="ARBA00022989"/>
    </source>
</evidence>
<keyword evidence="10" id="KW-0594">Phospholipid biosynthesis</keyword>
<evidence type="ECO:0000259" key="14">
    <source>
        <dbReference type="SMART" id="SM00563"/>
    </source>
</evidence>
<evidence type="ECO:0000313" key="16">
    <source>
        <dbReference type="Proteomes" id="UP000192356"/>
    </source>
</evidence>
<keyword evidence="5" id="KW-0808">Transferase</keyword>
<keyword evidence="6 13" id="KW-0812">Transmembrane</keyword>
<comment type="subcellular location">
    <subcellularLocation>
        <location evidence="1">Membrane</location>
    </subcellularLocation>
</comment>
<evidence type="ECO:0000256" key="8">
    <source>
        <dbReference type="ARBA" id="ARBA00023098"/>
    </source>
</evidence>
<dbReference type="InterPro" id="IPR002123">
    <property type="entry name" value="Plipid/glycerol_acylTrfase"/>
</dbReference>
<dbReference type="OrthoDB" id="202234at2759"/>
<dbReference type="GO" id="GO:0008374">
    <property type="term" value="F:O-acyltransferase activity"/>
    <property type="evidence" value="ECO:0007669"/>
    <property type="project" value="InterPro"/>
</dbReference>
<feature type="transmembrane region" description="Helical" evidence="13">
    <location>
        <begin position="48"/>
        <end position="75"/>
    </location>
</feature>
<dbReference type="InterPro" id="IPR045252">
    <property type="entry name" value="LPCAT1-like"/>
</dbReference>
<dbReference type="VEuPathDB" id="MicrosporidiaDB:A0H76_732"/>
<feature type="transmembrane region" description="Helical" evidence="13">
    <location>
        <begin position="87"/>
        <end position="104"/>
    </location>
</feature>
<evidence type="ECO:0000313" key="15">
    <source>
        <dbReference type="EMBL" id="ORD96108.1"/>
    </source>
</evidence>
<evidence type="ECO:0000256" key="2">
    <source>
        <dbReference type="ARBA" id="ARBA00005189"/>
    </source>
</evidence>
<evidence type="ECO:0000256" key="11">
    <source>
        <dbReference type="ARBA" id="ARBA00023264"/>
    </source>
</evidence>
<accession>A0A1X0Q8M4</accession>
<dbReference type="Pfam" id="PF01553">
    <property type="entry name" value="Acyltransferase"/>
    <property type="match status" value="1"/>
</dbReference>
<comment type="pathway">
    <text evidence="2">Lipid metabolism.</text>
</comment>
<keyword evidence="9 13" id="KW-0472">Membrane</keyword>
<comment type="similarity">
    <text evidence="3">Belongs to the 1-acyl-sn-glycerol-3-phosphate acyltransferase family.</text>
</comment>
<dbReference type="GO" id="GO:0008654">
    <property type="term" value="P:phospholipid biosynthetic process"/>
    <property type="evidence" value="ECO:0007669"/>
    <property type="project" value="UniProtKB-KW"/>
</dbReference>
<evidence type="ECO:0000256" key="1">
    <source>
        <dbReference type="ARBA" id="ARBA00004370"/>
    </source>
</evidence>
<proteinExistence type="inferred from homology"/>
<evidence type="ECO:0000256" key="5">
    <source>
        <dbReference type="ARBA" id="ARBA00022679"/>
    </source>
</evidence>